<sequence length="288" mass="33342">MSDIFAPISTFTKDPYTVLINAVPTLMTVTVFGNKSKNFITKFDVTPETAMAFEEAIENIFDEKCQAIIFHIFNFKPLGYLHVMKFAYEIRVKLADKKIYNFFYSGQSLFTSGLLISAKIKSTKNDILFVVRVHGDDRLSIFEYLFTDAGYKQIREDMILKANDEPAHDLRKKILKGTKPKHIIVYCENGELPIMKKLKKNVFTNEKIHRLDKNILKESIVQTLKITKYVRDRSIVKYHVIPKCAKHFAVYFENREEAFFTAKVGENVPFTKEDYAVRDAVNISVSYV</sequence>
<dbReference type="Proteomes" id="UP000887578">
    <property type="component" value="Unplaced"/>
</dbReference>
<evidence type="ECO:0000313" key="1">
    <source>
        <dbReference type="Proteomes" id="UP000887578"/>
    </source>
</evidence>
<protein>
    <submittedName>
        <fullName evidence="2">Uncharacterized protein</fullName>
    </submittedName>
</protein>
<keyword evidence="1" id="KW-1185">Reference proteome</keyword>
<evidence type="ECO:0000313" key="2">
    <source>
        <dbReference type="WBParaSite" id="PDA_v2.g3209.t1"/>
    </source>
</evidence>
<dbReference type="WBParaSite" id="PDA_v2.g3209.t1">
    <property type="protein sequence ID" value="PDA_v2.g3209.t1"/>
    <property type="gene ID" value="PDA_v2.g3209"/>
</dbReference>
<reference evidence="2" key="1">
    <citation type="submission" date="2022-11" db="UniProtKB">
        <authorList>
            <consortium name="WormBaseParasite"/>
        </authorList>
    </citation>
    <scope>IDENTIFICATION</scope>
</reference>
<organism evidence="1 2">
    <name type="scientific">Panagrolaimus davidi</name>
    <dbReference type="NCBI Taxonomy" id="227884"/>
    <lineage>
        <taxon>Eukaryota</taxon>
        <taxon>Metazoa</taxon>
        <taxon>Ecdysozoa</taxon>
        <taxon>Nematoda</taxon>
        <taxon>Chromadorea</taxon>
        <taxon>Rhabditida</taxon>
        <taxon>Tylenchina</taxon>
        <taxon>Panagrolaimomorpha</taxon>
        <taxon>Panagrolaimoidea</taxon>
        <taxon>Panagrolaimidae</taxon>
        <taxon>Panagrolaimus</taxon>
    </lineage>
</organism>
<accession>A0A914QNZ7</accession>
<proteinExistence type="predicted"/>
<dbReference type="AlphaFoldDB" id="A0A914QNZ7"/>
<name>A0A914QNZ7_9BILA</name>